<dbReference type="Pfam" id="PF04335">
    <property type="entry name" value="VirB8"/>
    <property type="match status" value="1"/>
</dbReference>
<dbReference type="InterPro" id="IPR020624">
    <property type="entry name" value="Schiff_base-form_aldolases_CS"/>
</dbReference>
<dbReference type="PROSITE" id="PS50935">
    <property type="entry name" value="SSB"/>
    <property type="match status" value="1"/>
</dbReference>
<comment type="similarity">
    <text evidence="7">Belongs to the DapA family.</text>
</comment>
<dbReference type="Pfam" id="PF00437">
    <property type="entry name" value="T2SSE"/>
    <property type="match status" value="1"/>
</dbReference>
<dbReference type="Pfam" id="PF00814">
    <property type="entry name" value="TsaD"/>
    <property type="match status" value="1"/>
</dbReference>
<reference evidence="44" key="1">
    <citation type="submission" date="2020-05" db="UniProtKB">
        <authorList>
            <consortium name="EnsemblMetazoa"/>
        </authorList>
    </citation>
    <scope>IDENTIFICATION</scope>
    <source>
        <strain evidence="44">TTRI</strain>
    </source>
</reference>
<dbReference type="GO" id="GO:0030253">
    <property type="term" value="P:protein secretion by the type I secretion system"/>
    <property type="evidence" value="ECO:0007669"/>
    <property type="project" value="InterPro"/>
</dbReference>
<dbReference type="SUPFAM" id="SSF142695">
    <property type="entry name" value="RibA-like"/>
    <property type="match status" value="1"/>
</dbReference>
<evidence type="ECO:0000256" key="4">
    <source>
        <dbReference type="ARBA" id="ARBA00004651"/>
    </source>
</evidence>
<dbReference type="InterPro" id="IPR017861">
    <property type="entry name" value="KAE1/TsaD"/>
</dbReference>
<dbReference type="PROSITE" id="PS50893">
    <property type="entry name" value="ABC_TRANSPORTER_2"/>
    <property type="match status" value="1"/>
</dbReference>
<dbReference type="SMART" id="SM01130">
    <property type="entry name" value="DHDPS"/>
    <property type="match status" value="1"/>
</dbReference>
<comment type="catalytic activity">
    <reaction evidence="35">
        <text>(4R)-4-hydroxy-2-oxoglutarate = glyoxylate + pyruvate</text>
        <dbReference type="Rhea" id="RHEA:30687"/>
        <dbReference type="ChEBI" id="CHEBI:15361"/>
        <dbReference type="ChEBI" id="CHEBI:36655"/>
        <dbReference type="ChEBI" id="CHEBI:62213"/>
        <dbReference type="EC" id="4.1.3.16"/>
    </reaction>
</comment>
<dbReference type="InterPro" id="IPR011250">
    <property type="entry name" value="OMP/PagP_B-barrel"/>
</dbReference>
<keyword evidence="18 39" id="KW-0819">tRNA processing</keyword>
<dbReference type="InterPro" id="IPR000905">
    <property type="entry name" value="Gcp-like_dom"/>
</dbReference>
<evidence type="ECO:0000256" key="13">
    <source>
        <dbReference type="ARBA" id="ARBA00018425"/>
    </source>
</evidence>
<dbReference type="InterPro" id="IPR000926">
    <property type="entry name" value="RibA"/>
</dbReference>
<evidence type="ECO:0000256" key="15">
    <source>
        <dbReference type="ARBA" id="ARBA00022605"/>
    </source>
</evidence>
<dbReference type="GO" id="GO:0005886">
    <property type="term" value="C:plasma membrane"/>
    <property type="evidence" value="ECO:0007669"/>
    <property type="project" value="UniProtKB-SubCell"/>
</dbReference>
<feature type="transmembrane region" description="Helical" evidence="41">
    <location>
        <begin position="2470"/>
        <end position="2491"/>
    </location>
</feature>
<dbReference type="NCBIfam" id="TIGR00329">
    <property type="entry name" value="gcp_kae1"/>
    <property type="match status" value="1"/>
</dbReference>
<dbReference type="CDD" id="cd16424">
    <property type="entry name" value="VirB8"/>
    <property type="match status" value="1"/>
</dbReference>
<dbReference type="Gene3D" id="2.40.50.140">
    <property type="entry name" value="Nucleic acid-binding proteins"/>
    <property type="match status" value="1"/>
</dbReference>
<dbReference type="PROSITE" id="PS00211">
    <property type="entry name" value="ABC_TRANSPORTER_1"/>
    <property type="match status" value="1"/>
</dbReference>
<dbReference type="Pfam" id="PF03524">
    <property type="entry name" value="CagX"/>
    <property type="match status" value="1"/>
</dbReference>
<dbReference type="NCBIfam" id="TIGR02788">
    <property type="entry name" value="VirB11"/>
    <property type="match status" value="1"/>
</dbReference>
<evidence type="ECO:0000256" key="33">
    <source>
        <dbReference type="ARBA" id="ARBA00030874"/>
    </source>
</evidence>
<keyword evidence="22" id="KW-0378">Hydrolase</keyword>
<dbReference type="GO" id="GO:0005524">
    <property type="term" value="F:ATP binding"/>
    <property type="evidence" value="ECO:0007669"/>
    <property type="project" value="UniProtKB-KW"/>
</dbReference>
<dbReference type="InterPro" id="IPR010258">
    <property type="entry name" value="Conjugal_tfr_TrbG/VirB9/CagX"/>
</dbReference>
<dbReference type="PANTHER" id="PTHR37937:SF1">
    <property type="entry name" value="CONJUGATIVE TRANSFER: DNA TRANSPORT"/>
    <property type="match status" value="1"/>
</dbReference>
<keyword evidence="16 39" id="KW-0808">Transferase</keyword>
<dbReference type="NCBIfam" id="NF010475">
    <property type="entry name" value="PRK13900.1"/>
    <property type="match status" value="1"/>
</dbReference>
<dbReference type="GO" id="GO:0002949">
    <property type="term" value="P:tRNA threonylcarbamoyladenosine modification"/>
    <property type="evidence" value="ECO:0007669"/>
    <property type="project" value="UniProtKB-UniRule"/>
</dbReference>
<keyword evidence="14" id="KW-1003">Cell membrane</keyword>
<dbReference type="CDD" id="cd04496">
    <property type="entry name" value="SSB_OBF"/>
    <property type="match status" value="1"/>
</dbReference>
<evidence type="ECO:0000256" key="29">
    <source>
        <dbReference type="ARBA" id="ARBA00023154"/>
    </source>
</evidence>
<comment type="similarity">
    <text evidence="39">Belongs to the KAE1 / TsaD family.</text>
</comment>
<dbReference type="SUPFAM" id="SSF53067">
    <property type="entry name" value="Actin-like ATPase domain"/>
    <property type="match status" value="1"/>
</dbReference>
<dbReference type="STRING" id="7395.A0A1A9VJQ4"/>
<dbReference type="UniPathway" id="UPA00034">
    <property type="reaction ID" value="UER00017"/>
</dbReference>
<dbReference type="GO" id="GO:0046872">
    <property type="term" value="F:metal ion binding"/>
    <property type="evidence" value="ECO:0007669"/>
    <property type="project" value="UniProtKB-KW"/>
</dbReference>
<dbReference type="InterPro" id="IPR033645">
    <property type="entry name" value="VirB9/CagX/TrbG_C"/>
</dbReference>
<dbReference type="NCBIfam" id="TIGR01842">
    <property type="entry name" value="type_I_sec_PrtD"/>
    <property type="match status" value="1"/>
</dbReference>
<evidence type="ECO:0000256" key="12">
    <source>
        <dbReference type="ARBA" id="ARBA00012215"/>
    </source>
</evidence>
<feature type="transmembrane region" description="Helical" evidence="41">
    <location>
        <begin position="1383"/>
        <end position="1409"/>
    </location>
</feature>
<dbReference type="EC" id="2.3.1.234" evidence="11"/>
<evidence type="ECO:0000256" key="11">
    <source>
        <dbReference type="ARBA" id="ARBA00012156"/>
    </source>
</evidence>
<dbReference type="InterPro" id="IPR036640">
    <property type="entry name" value="ABC1_TM_sf"/>
</dbReference>
<dbReference type="VEuPathDB" id="VectorBase:GAUT039486"/>
<keyword evidence="26 40" id="KW-0238">DNA-binding</keyword>
<evidence type="ECO:0000256" key="20">
    <source>
        <dbReference type="ARBA" id="ARBA00022729"/>
    </source>
</evidence>
<evidence type="ECO:0000256" key="36">
    <source>
        <dbReference type="ARBA" id="ARBA00033613"/>
    </source>
</evidence>
<keyword evidence="25 41" id="KW-1133">Transmembrane helix</keyword>
<keyword evidence="19 39" id="KW-0479">Metal-binding</keyword>
<evidence type="ECO:0000256" key="22">
    <source>
        <dbReference type="ARBA" id="ARBA00022801"/>
    </source>
</evidence>
<keyword evidence="21" id="KW-0547">Nucleotide-binding</keyword>
<dbReference type="Gene3D" id="2.40.160.20">
    <property type="match status" value="1"/>
</dbReference>
<comment type="function">
    <text evidence="39">Required for the formation of a threonylcarbamoyl group on adenosine at position 37 (t(6)A37) in mitochondrial tRNAs that read codons beginning with adenine. Probably involved in the transfer of the threonylcarbamoyl moiety of threonylcarbamoyl-AMP (TC-AMP) to the N6 group of A37. Involved in mitochondrial genome maintenance.</text>
</comment>
<dbReference type="PRINTS" id="PR00789">
    <property type="entry name" value="OSIALOPTASE"/>
</dbReference>
<dbReference type="InterPro" id="IPR042217">
    <property type="entry name" value="T4SS_VirB10/TrbI"/>
</dbReference>
<dbReference type="InterPro" id="IPR001482">
    <property type="entry name" value="T2SS/T4SS_dom"/>
</dbReference>
<feature type="transmembrane region" description="Helical" evidence="41">
    <location>
        <begin position="370"/>
        <end position="390"/>
    </location>
</feature>
<comment type="similarity">
    <text evidence="8">Belongs to the VirD4/TraG family.</text>
</comment>
<evidence type="ECO:0000313" key="44">
    <source>
        <dbReference type="EnsemblMetazoa" id="GAUT039486-PA"/>
    </source>
</evidence>
<dbReference type="InterPro" id="IPR022450">
    <property type="entry name" value="TsaD"/>
</dbReference>
<dbReference type="InterPro" id="IPR005263">
    <property type="entry name" value="DapA"/>
</dbReference>
<dbReference type="Gene3D" id="3.30.420.40">
    <property type="match status" value="2"/>
</dbReference>
<accession>A0A1A9VJQ4</accession>
<evidence type="ECO:0000256" key="39">
    <source>
        <dbReference type="HAMAP-Rule" id="MF_03179"/>
    </source>
</evidence>
<dbReference type="GO" id="GO:0005739">
    <property type="term" value="C:mitochondrion"/>
    <property type="evidence" value="ECO:0007669"/>
    <property type="project" value="UniProtKB-SubCell"/>
</dbReference>
<evidence type="ECO:0000256" key="30">
    <source>
        <dbReference type="ARBA" id="ARBA00023239"/>
    </source>
</evidence>
<evidence type="ECO:0000256" key="27">
    <source>
        <dbReference type="ARBA" id="ARBA00023134"/>
    </source>
</evidence>
<evidence type="ECO:0000256" key="38">
    <source>
        <dbReference type="ARBA" id="ARBA00048117"/>
    </source>
</evidence>
<dbReference type="GO" id="GO:0008700">
    <property type="term" value="F:(R,S)-4-hydroxy-2-oxoglutarate aldolase activity"/>
    <property type="evidence" value="ECO:0007669"/>
    <property type="project" value="UniProtKB-EC"/>
</dbReference>
<dbReference type="GO" id="GO:0106009">
    <property type="term" value="F:(4S)-4-hydroxy-2-oxoglutarate aldolase activity"/>
    <property type="evidence" value="ECO:0007669"/>
    <property type="project" value="RHEA"/>
</dbReference>
<evidence type="ECO:0000256" key="18">
    <source>
        <dbReference type="ARBA" id="ARBA00022694"/>
    </source>
</evidence>
<dbReference type="GO" id="GO:0009089">
    <property type="term" value="P:lysine biosynthetic process via diaminopimelate"/>
    <property type="evidence" value="ECO:0007669"/>
    <property type="project" value="UniProtKB-UniPathway"/>
</dbReference>
<dbReference type="NCBIfam" id="TIGR03723">
    <property type="entry name" value="T6A_TsaD_YgjD"/>
    <property type="match status" value="1"/>
</dbReference>
<keyword evidence="32 39" id="KW-0012">Acyltransferase</keyword>
<dbReference type="InterPro" id="IPR002566">
    <property type="entry name" value="Msp4_OMP-like"/>
</dbReference>
<keyword evidence="17 41" id="KW-0812">Transmembrane</keyword>
<keyword evidence="28 41" id="KW-0472">Membrane</keyword>
<keyword evidence="30" id="KW-0456">Lyase</keyword>
<comment type="catalytic activity">
    <reaction evidence="37">
        <text>L-aspartate 4-semialdehyde + pyruvate = (2S,4S)-4-hydroxy-2,3,4,5-tetrahydrodipicolinate + H2O + H(+)</text>
        <dbReference type="Rhea" id="RHEA:34171"/>
        <dbReference type="ChEBI" id="CHEBI:15361"/>
        <dbReference type="ChEBI" id="CHEBI:15377"/>
        <dbReference type="ChEBI" id="CHEBI:15378"/>
        <dbReference type="ChEBI" id="CHEBI:67139"/>
        <dbReference type="ChEBI" id="CHEBI:537519"/>
        <dbReference type="EC" id="4.3.3.7"/>
    </reaction>
</comment>
<dbReference type="InterPro" id="IPR043129">
    <property type="entry name" value="ATPase_NBD"/>
</dbReference>
<feature type="transmembrane region" description="Helical" evidence="41">
    <location>
        <begin position="1455"/>
        <end position="1475"/>
    </location>
</feature>
<dbReference type="InterPro" id="IPR000424">
    <property type="entry name" value="Primosome_PriB/ssb"/>
</dbReference>
<dbReference type="Pfam" id="PF00436">
    <property type="entry name" value="SSB"/>
    <property type="match status" value="1"/>
</dbReference>
<feature type="transmembrane region" description="Helical" evidence="41">
    <location>
        <begin position="2559"/>
        <end position="2589"/>
    </location>
</feature>
<evidence type="ECO:0000256" key="40">
    <source>
        <dbReference type="PROSITE-ProRule" id="PRU00252"/>
    </source>
</evidence>
<keyword evidence="31" id="KW-0704">Schiff base</keyword>
<dbReference type="GO" id="GO:0061711">
    <property type="term" value="F:tRNA N(6)-L-threonylcarbamoyladenine synthase activity"/>
    <property type="evidence" value="ECO:0007669"/>
    <property type="project" value="UniProtKB-EC"/>
</dbReference>
<dbReference type="CDD" id="cd01127">
    <property type="entry name" value="TrwB_TraG_TraD_VirD4"/>
    <property type="match status" value="2"/>
</dbReference>
<evidence type="ECO:0000256" key="26">
    <source>
        <dbReference type="ARBA" id="ARBA00023125"/>
    </source>
</evidence>
<dbReference type="NCBIfam" id="TIGR00674">
    <property type="entry name" value="dapA"/>
    <property type="match status" value="1"/>
</dbReference>
<dbReference type="InterPro" id="IPR017871">
    <property type="entry name" value="ABC_transporter-like_CS"/>
</dbReference>
<comment type="subunit">
    <text evidence="39">Homodimer.</text>
</comment>
<evidence type="ECO:0000256" key="3">
    <source>
        <dbReference type="ARBA" id="ARBA00004167"/>
    </source>
</evidence>
<dbReference type="GO" id="GO:0009231">
    <property type="term" value="P:riboflavin biosynthetic process"/>
    <property type="evidence" value="ECO:0007669"/>
    <property type="project" value="InterPro"/>
</dbReference>
<evidence type="ECO:0000256" key="5">
    <source>
        <dbReference type="ARBA" id="ARBA00005120"/>
    </source>
</evidence>
<evidence type="ECO:0000256" key="21">
    <source>
        <dbReference type="ARBA" id="ARBA00022741"/>
    </source>
</evidence>
<dbReference type="SUPFAM" id="SSF50249">
    <property type="entry name" value="Nucleic acid-binding proteins"/>
    <property type="match status" value="1"/>
</dbReference>
<comment type="catalytic activity">
    <reaction evidence="38 39">
        <text>L-threonylcarbamoyladenylate + adenosine(37) in tRNA = N(6)-L-threonylcarbamoyladenosine(37) in tRNA + AMP + H(+)</text>
        <dbReference type="Rhea" id="RHEA:37059"/>
        <dbReference type="Rhea" id="RHEA-COMP:10162"/>
        <dbReference type="Rhea" id="RHEA-COMP:10163"/>
        <dbReference type="ChEBI" id="CHEBI:15378"/>
        <dbReference type="ChEBI" id="CHEBI:73682"/>
        <dbReference type="ChEBI" id="CHEBI:74411"/>
        <dbReference type="ChEBI" id="CHEBI:74418"/>
        <dbReference type="ChEBI" id="CHEBI:456215"/>
        <dbReference type="EC" id="2.3.1.234"/>
    </reaction>
</comment>
<dbReference type="PROSITE" id="PS50929">
    <property type="entry name" value="ABC_TM1F"/>
    <property type="match status" value="1"/>
</dbReference>
<dbReference type="InterPro" id="IPR014155">
    <property type="entry name" value="VirB11"/>
</dbReference>
<evidence type="ECO:0000259" key="42">
    <source>
        <dbReference type="PROSITE" id="PS50893"/>
    </source>
</evidence>
<dbReference type="GO" id="GO:0003697">
    <property type="term" value="F:single-stranded DNA binding"/>
    <property type="evidence" value="ECO:0007669"/>
    <property type="project" value="InterPro"/>
</dbReference>
<feature type="domain" description="ABC transporter" evidence="42">
    <location>
        <begin position="2746"/>
        <end position="2983"/>
    </location>
</feature>
<dbReference type="CDD" id="cd06911">
    <property type="entry name" value="VirB9_CagX_TrbG"/>
    <property type="match status" value="1"/>
</dbReference>
<keyword evidence="15" id="KW-0028">Amino-acid biosynthesis</keyword>
<keyword evidence="39" id="KW-0496">Mitochondrion</keyword>
<dbReference type="Pfam" id="PF00925">
    <property type="entry name" value="GTP_cyclohydro2"/>
    <property type="match status" value="1"/>
</dbReference>
<dbReference type="CDD" id="cd00641">
    <property type="entry name" value="GTP_cyclohydro2"/>
    <property type="match status" value="1"/>
</dbReference>
<comment type="subcellular location">
    <subcellularLocation>
        <location evidence="4">Cell membrane</location>
        <topology evidence="4">Multi-pass membrane protein</topology>
    </subcellularLocation>
    <subcellularLocation>
        <location evidence="3">Membrane</location>
        <topology evidence="3">Single-pass membrane protein</topology>
    </subcellularLocation>
    <subcellularLocation>
        <location evidence="39">Mitochondrion</location>
    </subcellularLocation>
</comment>
<dbReference type="InterPro" id="IPR012340">
    <property type="entry name" value="NA-bd_OB-fold"/>
</dbReference>
<protein>
    <recommendedName>
        <fullName evidence="13">4-hydroxy-2-oxoglutarate aldolase, mitochondrial</fullName>
        <ecNumber evidence="11">2.3.1.234</ecNumber>
        <ecNumber evidence="12">4.1.3.16</ecNumber>
        <ecNumber evidence="10">4.3.3.7</ecNumber>
    </recommendedName>
    <alternativeName>
        <fullName evidence="34">Dihydrodipicolinate synthase-like</fullName>
    </alternativeName>
    <alternativeName>
        <fullName evidence="33">Probable 2-keto-4-hydroxyglutarate aldolase</fullName>
    </alternativeName>
</protein>
<dbReference type="NCBIfam" id="TIGR00621">
    <property type="entry name" value="ssb"/>
    <property type="match status" value="1"/>
</dbReference>
<dbReference type="InterPro" id="IPR002220">
    <property type="entry name" value="DapA-like"/>
</dbReference>
<evidence type="ECO:0000256" key="10">
    <source>
        <dbReference type="ARBA" id="ARBA00012086"/>
    </source>
</evidence>
<dbReference type="PROSITE" id="PS00666">
    <property type="entry name" value="DHDPS_2"/>
    <property type="match status" value="1"/>
</dbReference>
<evidence type="ECO:0000256" key="28">
    <source>
        <dbReference type="ARBA" id="ARBA00023136"/>
    </source>
</evidence>
<dbReference type="GO" id="GO:0016887">
    <property type="term" value="F:ATP hydrolysis activity"/>
    <property type="evidence" value="ECO:0007669"/>
    <property type="project" value="InterPro"/>
</dbReference>
<evidence type="ECO:0000256" key="25">
    <source>
        <dbReference type="ARBA" id="ARBA00022989"/>
    </source>
</evidence>
<evidence type="ECO:0000256" key="8">
    <source>
        <dbReference type="ARBA" id="ARBA00008806"/>
    </source>
</evidence>
<evidence type="ECO:0000259" key="43">
    <source>
        <dbReference type="PROSITE" id="PS50929"/>
    </source>
</evidence>
<keyword evidence="45" id="KW-1185">Reference proteome</keyword>
<evidence type="ECO:0000256" key="16">
    <source>
        <dbReference type="ARBA" id="ARBA00022679"/>
    </source>
</evidence>
<evidence type="ECO:0000256" key="23">
    <source>
        <dbReference type="ARBA" id="ARBA00022840"/>
    </source>
</evidence>
<dbReference type="EC" id="4.1.3.16" evidence="12"/>
<proteinExistence type="inferred from homology"/>
<dbReference type="InterPro" id="IPR051539">
    <property type="entry name" value="T4SS-coupling_protein"/>
</dbReference>
<dbReference type="CDD" id="cd01130">
    <property type="entry name" value="VirB11-like_ATPase"/>
    <property type="match status" value="1"/>
</dbReference>
<dbReference type="InterPro" id="IPR013785">
    <property type="entry name" value="Aldolase_TIM"/>
</dbReference>
<evidence type="ECO:0000256" key="32">
    <source>
        <dbReference type="ARBA" id="ARBA00023315"/>
    </source>
</evidence>
<dbReference type="GO" id="GO:0003935">
    <property type="term" value="F:GTP cyclohydrolase II activity"/>
    <property type="evidence" value="ECO:0007669"/>
    <property type="project" value="InterPro"/>
</dbReference>
<dbReference type="InterPro" id="IPR003593">
    <property type="entry name" value="AAA+_ATPase"/>
</dbReference>
<dbReference type="Pfam" id="PF01617">
    <property type="entry name" value="Surface_Ag_2"/>
    <property type="match status" value="1"/>
</dbReference>
<dbReference type="NCBIfam" id="NF010472">
    <property type="entry name" value="PRK13897.1"/>
    <property type="match status" value="1"/>
</dbReference>
<dbReference type="GO" id="GO:0008840">
    <property type="term" value="F:4-hydroxy-tetrahydrodipicolinate synthase activity"/>
    <property type="evidence" value="ECO:0007669"/>
    <property type="project" value="UniProtKB-EC"/>
</dbReference>
<dbReference type="Pfam" id="PF03743">
    <property type="entry name" value="TrbI"/>
    <property type="match status" value="1"/>
</dbReference>
<comment type="subunit">
    <text evidence="9">Homotetramer.</text>
</comment>
<evidence type="ECO:0000256" key="34">
    <source>
        <dbReference type="ARBA" id="ARBA00032879"/>
    </source>
</evidence>
<dbReference type="SUPFAM" id="SSF90123">
    <property type="entry name" value="ABC transporter transmembrane region"/>
    <property type="match status" value="1"/>
</dbReference>
<evidence type="ECO:0000256" key="35">
    <source>
        <dbReference type="ARBA" id="ARBA00033610"/>
    </source>
</evidence>
<dbReference type="Gene3D" id="3.20.20.70">
    <property type="entry name" value="Aldolase class I"/>
    <property type="match status" value="1"/>
</dbReference>
<dbReference type="InterPro" id="IPR020625">
    <property type="entry name" value="Schiff_base-form_aldolases_AS"/>
</dbReference>
<name>A0A1A9VJQ4_GLOAU</name>
<dbReference type="InterPro" id="IPR005498">
    <property type="entry name" value="T4SS_VirB10/TraB/TrbI"/>
</dbReference>
<dbReference type="Gene3D" id="1.20.1560.10">
    <property type="entry name" value="ABC transporter type 1, transmembrane domain"/>
    <property type="match status" value="1"/>
</dbReference>
<organism evidence="44 45">
    <name type="scientific">Glossina austeni</name>
    <name type="common">Savannah tsetse fly</name>
    <dbReference type="NCBI Taxonomy" id="7395"/>
    <lineage>
        <taxon>Eukaryota</taxon>
        <taxon>Metazoa</taxon>
        <taxon>Ecdysozoa</taxon>
        <taxon>Arthropoda</taxon>
        <taxon>Hexapoda</taxon>
        <taxon>Insecta</taxon>
        <taxon>Pterygota</taxon>
        <taxon>Neoptera</taxon>
        <taxon>Endopterygota</taxon>
        <taxon>Diptera</taxon>
        <taxon>Brachycera</taxon>
        <taxon>Muscomorpha</taxon>
        <taxon>Hippoboscoidea</taxon>
        <taxon>Glossinidae</taxon>
        <taxon>Glossina</taxon>
    </lineage>
</organism>
<dbReference type="GO" id="GO:0006260">
    <property type="term" value="P:DNA replication"/>
    <property type="evidence" value="ECO:0007669"/>
    <property type="project" value="InterPro"/>
</dbReference>
<dbReference type="SUPFAM" id="SSF54427">
    <property type="entry name" value="NTF2-like"/>
    <property type="match status" value="1"/>
</dbReference>
<dbReference type="InterPro" id="IPR011344">
    <property type="entry name" value="ssDNA-bd"/>
</dbReference>
<feature type="transmembrane region" description="Helical" evidence="41">
    <location>
        <begin position="2436"/>
        <end position="2458"/>
    </location>
</feature>
<dbReference type="EnsemblMetazoa" id="GAUT039486-RA">
    <property type="protein sequence ID" value="GAUT039486-PA"/>
    <property type="gene ID" value="GAUT039486"/>
</dbReference>
<evidence type="ECO:0000256" key="7">
    <source>
        <dbReference type="ARBA" id="ARBA00007592"/>
    </source>
</evidence>
<dbReference type="Pfam" id="PF00005">
    <property type="entry name" value="ABC_tran"/>
    <property type="match status" value="1"/>
</dbReference>
<dbReference type="HAMAP" id="MF_01445">
    <property type="entry name" value="TsaD"/>
    <property type="match status" value="1"/>
</dbReference>
<dbReference type="Gene3D" id="2.40.128.260">
    <property type="entry name" value="Type IV secretion system, VirB10/TraB/TrbI"/>
    <property type="match status" value="1"/>
</dbReference>
<dbReference type="Gene3D" id="2.60.40.2500">
    <property type="match status" value="1"/>
</dbReference>
<keyword evidence="20" id="KW-0732">Signal</keyword>
<evidence type="ECO:0000256" key="2">
    <source>
        <dbReference type="ARBA" id="ARBA00003294"/>
    </source>
</evidence>
<evidence type="ECO:0000256" key="31">
    <source>
        <dbReference type="ARBA" id="ARBA00023270"/>
    </source>
</evidence>
<dbReference type="CDD" id="cd16429">
    <property type="entry name" value="VirB10"/>
    <property type="match status" value="1"/>
</dbReference>
<evidence type="ECO:0000256" key="41">
    <source>
        <dbReference type="SAM" id="Phobius"/>
    </source>
</evidence>
<evidence type="ECO:0000256" key="9">
    <source>
        <dbReference type="ARBA" id="ARBA00011881"/>
    </source>
</evidence>
<keyword evidence="27" id="KW-0342">GTP-binding</keyword>
<evidence type="ECO:0000256" key="37">
    <source>
        <dbReference type="ARBA" id="ARBA00047836"/>
    </source>
</evidence>
<keyword evidence="23" id="KW-0067">ATP-binding</keyword>
<dbReference type="HAMAP" id="MF_00984">
    <property type="entry name" value="SSB"/>
    <property type="match status" value="1"/>
</dbReference>
<evidence type="ECO:0000256" key="6">
    <source>
        <dbReference type="ARBA" id="ARBA00006135"/>
    </source>
</evidence>
<dbReference type="Gene3D" id="3.10.450.230">
    <property type="entry name" value="VirB8 protein"/>
    <property type="match status" value="1"/>
</dbReference>
<dbReference type="SUPFAM" id="SSF52540">
    <property type="entry name" value="P-loop containing nucleoside triphosphate hydrolases"/>
    <property type="match status" value="3"/>
</dbReference>
<comment type="function">
    <text evidence="2">Catalyzes the condensation of (S)-aspartate-beta-semialdehyde [(S)-ASA] and pyruvate to 4-hydroxy-tetrahydrodipicolinate (HTPA).</text>
</comment>
<dbReference type="PROSITE" id="PS00665">
    <property type="entry name" value="DHDPS_1"/>
    <property type="match status" value="1"/>
</dbReference>
<dbReference type="InterPro" id="IPR032710">
    <property type="entry name" value="NTF2-like_dom_sf"/>
</dbReference>
<dbReference type="InterPro" id="IPR007430">
    <property type="entry name" value="VirB8"/>
</dbReference>
<dbReference type="SMART" id="SM00382">
    <property type="entry name" value="AAA"/>
    <property type="match status" value="2"/>
</dbReference>
<dbReference type="Pfam" id="PF00701">
    <property type="entry name" value="DHDPS"/>
    <property type="match status" value="1"/>
</dbReference>
<dbReference type="InterPro" id="IPR038161">
    <property type="entry name" value="VirB9/CagX/TrbG_C_sf"/>
</dbReference>
<dbReference type="CDD" id="cd24133">
    <property type="entry name" value="ASKHA_NBD_TsaD_bac"/>
    <property type="match status" value="1"/>
</dbReference>
<dbReference type="InterPro" id="IPR011527">
    <property type="entry name" value="ABC1_TM_dom"/>
</dbReference>
<dbReference type="InterPro" id="IPR010128">
    <property type="entry name" value="ATPase_T1SS_PrtD-like"/>
</dbReference>
<comment type="catalytic activity">
    <reaction evidence="36">
        <text>(4S)-4-hydroxy-2-oxoglutarate = glyoxylate + pyruvate</text>
        <dbReference type="Rhea" id="RHEA:35639"/>
        <dbReference type="ChEBI" id="CHEBI:15361"/>
        <dbReference type="ChEBI" id="CHEBI:36655"/>
        <dbReference type="ChEBI" id="CHEBI:71685"/>
        <dbReference type="EC" id="4.1.3.16"/>
    </reaction>
</comment>
<dbReference type="Gene3D" id="3.30.450.90">
    <property type="match status" value="1"/>
</dbReference>
<feature type="domain" description="ABC transmembrane type-1" evidence="43">
    <location>
        <begin position="2444"/>
        <end position="2715"/>
    </location>
</feature>
<evidence type="ECO:0000256" key="19">
    <source>
        <dbReference type="ARBA" id="ARBA00022723"/>
    </source>
</evidence>
<dbReference type="GO" id="GO:0019877">
    <property type="term" value="P:diaminopimelate biosynthetic process"/>
    <property type="evidence" value="ECO:0007669"/>
    <property type="project" value="UniProtKB-KW"/>
</dbReference>
<dbReference type="SUPFAM" id="SSF56925">
    <property type="entry name" value="OMPA-like"/>
    <property type="match status" value="1"/>
</dbReference>
<dbReference type="Proteomes" id="UP000078200">
    <property type="component" value="Unassembled WGS sequence"/>
</dbReference>
<dbReference type="Pfam" id="PF02534">
    <property type="entry name" value="T4SS-DNA_transf"/>
    <property type="match status" value="1"/>
</dbReference>
<dbReference type="InterPro" id="IPR036144">
    <property type="entry name" value="RibA-like_sf"/>
</dbReference>
<dbReference type="InterPro" id="IPR027417">
    <property type="entry name" value="P-loop_NTPase"/>
</dbReference>
<comment type="similarity">
    <text evidence="6">Belongs to the TrbG/VirB9 family.</text>
</comment>
<evidence type="ECO:0000256" key="17">
    <source>
        <dbReference type="ARBA" id="ARBA00022692"/>
    </source>
</evidence>
<dbReference type="GO" id="GO:0005525">
    <property type="term" value="F:GTP binding"/>
    <property type="evidence" value="ECO:0007669"/>
    <property type="project" value="UniProtKB-KW"/>
</dbReference>
<evidence type="ECO:0000256" key="14">
    <source>
        <dbReference type="ARBA" id="ARBA00022475"/>
    </source>
</evidence>
<evidence type="ECO:0000256" key="24">
    <source>
        <dbReference type="ARBA" id="ARBA00022915"/>
    </source>
</evidence>
<dbReference type="Pfam" id="PF00664">
    <property type="entry name" value="ABC_membrane"/>
    <property type="match status" value="1"/>
</dbReference>
<dbReference type="PANTHER" id="PTHR37937">
    <property type="entry name" value="CONJUGATIVE TRANSFER: DNA TRANSPORT"/>
    <property type="match status" value="1"/>
</dbReference>
<comment type="cofactor">
    <cofactor evidence="39">
        <name>a divalent metal cation</name>
        <dbReference type="ChEBI" id="CHEBI:60240"/>
    </cofactor>
    <text evidence="39">Binds 1 divalent metal cation per subunit.</text>
</comment>
<dbReference type="Gene3D" id="3.40.50.10990">
    <property type="entry name" value="GTP cyclohydrolase II"/>
    <property type="match status" value="1"/>
</dbReference>
<evidence type="ECO:0000313" key="45">
    <source>
        <dbReference type="Proteomes" id="UP000078200"/>
    </source>
</evidence>
<dbReference type="SUPFAM" id="SSF51569">
    <property type="entry name" value="Aldolase"/>
    <property type="match status" value="1"/>
</dbReference>
<dbReference type="InterPro" id="IPR032677">
    <property type="entry name" value="GTP_cyclohydro_II"/>
</dbReference>
<dbReference type="GO" id="GO:0044097">
    <property type="term" value="P:secretion by the type IV secretion system"/>
    <property type="evidence" value="ECO:0007669"/>
    <property type="project" value="InterPro"/>
</dbReference>
<dbReference type="InterPro" id="IPR003439">
    <property type="entry name" value="ABC_transporter-like_ATP-bd"/>
</dbReference>
<evidence type="ECO:0000256" key="1">
    <source>
        <dbReference type="ARBA" id="ARBA00002577"/>
    </source>
</evidence>
<keyword evidence="29" id="KW-0457">Lysine biosynthesis</keyword>
<dbReference type="FunFam" id="3.30.420.40:FF:000012">
    <property type="entry name" value="tRNA N6-adenosine threonylcarbamoyltransferase"/>
    <property type="match status" value="1"/>
</dbReference>
<dbReference type="Gene3D" id="3.40.50.300">
    <property type="entry name" value="P-loop containing nucleotide triphosphate hydrolases"/>
    <property type="match status" value="3"/>
</dbReference>
<dbReference type="NCBIfam" id="NF001591">
    <property type="entry name" value="PRK00393.1"/>
    <property type="match status" value="1"/>
</dbReference>
<sequence length="3900" mass="435874">MFIGNQSSNKVERAISEIRRGRPIVIYDESNYLLLAAAEVLERDLFNQYKLISSNVYVTLTSSKVKYISQNKERSSKRLLISNFDELLHLINCSKEDSIKELQCSKTIDEYAVALLKFSELLPYALVADMTFENKHEMRNWCEENDIIVLDTLLVNNFQENQDVYEVCKTSLFLKQTQEVNIISYRTKSGGREHHAIIIGNPDKDDEPLVRIHSSCYTGDLLDSLSCDCRSQLHQAIQMIADFGSGIILYLMQDGRGIGLTNKLRAYSVQRGHNLDTVDANRILGFEDDERSFVVAAKMLKKLNINKIQLLTNNDRKLSELESSGIEVTKCLPLIVERNKYNDSYMETKFDKDIDWNSNRYSTVVAQRNILLLFALILLATISISILVIFKISTSSTIEPFVIEIDKKSGIVQLVDPVTVKQYSADEALNDYFISEYIKAREVFDPHHYNYNYYTKVRLFSSPNVYNEFRNYVGSQNMDDLFNLYSDTKSEFKIRSIQKLGNDALQKEKKLKISLLVMHQVGKLILMTINCLSCHLKPNYDKYPDTDAKKVGHDYSAEKDISYVVRFYYPQEEGEFDVDLDEVSLPTQMQYTTDKPEKIIQENDTKYNYTYIDEGGNADIVPIELFDDGYLTYLKFRNNNKIPQIFVEEEDKPCKRLLFDDYVIIKGVHKKLFMRYEDEDESEIENKVVTVGSNQGHRALMVIILVLLVGGVYYLYFSPSHKEGSEVIKKEETKQNVQELKGKLEQVPDNVMVPERIITDPLPPLPPLPTPPIIPEIKQIRKEEEKPKETPVSNIPILPKQNFPSSNVMGNLPTSFPTIGGGGYPRDRRSAQMLTISSDGGENKAADAILSDTSAQSSKATRVGKLGLMITQGKIIDAVLETAINSDLQGMLRAMVSRDVYAETGDTVLIPKGSRLIGSYSFDSNVARARVNINWSRVILPHGIDIAISSLGTDELGRAGIAGIVDNKIVSALFSSVALAGVSIGSAVVGQKASNLIDTLTAMDAVRSITATEIDISSLKGAIVERLEDAIKTEVGKVGDEKWKLGLRAIEKIRNAKSDQDLLKIIKEEIVSVIKSSGASGVDAITSDNIGITLGDVRQLLRQTQKRSKSVYDEAIGKSIEDFSKDMRDIVGRYTDKKPTIYVDQGTALKVFVNQDIPLQGIFQEEGVNEISINKPKEVWIENRGEIRCEKLEVFDLNHLKSLGRLIAQATEQKLSEEAPLLSATLPNGYRIQIVFPPACEPDKVVMSIRKPSSMQLALDDYEKMGAFSETVAEATDNPVDRHLDLLLRQKKIKEFLEYAVISKKNIIISGGTSTGKTTFTNATLRAIPTEERIITVEDAREIVLNDHPNRVHLIASKGGQGRAKVTSQDLIEACLRLRPDRIIVGGVVAFSILEFCFFLSGILFFLLVDGPDGVDFKAINPSLTPFPQALWPTIFDHIQYCWHHPELYSLELKITLIISSALPIVVLMIILWNLRERIIEWRPFKKKESLHGDSQWASEKDIRKAGLRSKKGLLLGKDKRGYFIADGFQHALLFAPTGSGKGVGFVIPNLLFWTDSVIVHDIKLENYEITSGWRERQGQKVYVWNPAQPDGISHCYNPLQWISKKPGQMVDDVQKIANLIMPEQDFWQNEARSLFVGVVLYLLAAPEKVKSFGEVVRTMRSDDVVYNLAVALDTMGKIIHPVAYMNIAAFLQKADKERSGVVSTMNSSLELWANPLIDTATASSDFNILDFKKKKTTVYVGLTPDNLTRLRPLMQVFYQQATEFLCRKLPSDDEPYGVLFLMDEFPTLGKMEQFQTGIAYFRGYRVRLFLIVQDTEQLKGIYEEAGMNSFLSNSTYRITFAANNIETANLISQLIGNKTVQQESLNKPKFLDLNPASRLAILTRGVVMISKKTLAVTALALLLSQQSFASETEGFYFGSGYYGQYLNYMGELKAKIGDKDAADTNKVSINDRDAQNTEGQLLSKYKGDYNPPFAANVALGYTGELGNNSYRAELEGMYSSVKVDNVGLTNGQMTISYTKDNDKYGSIINHDQVENASIMANIYHHWKSDRFSFSPYVGVGVGATRMTMFEKSSIRPAGQLKAGFDYRINEDVNMHIGYRGFGAIGSSECKLETLKWDPTFDNGADKPEGKMVEQKAVETSCDETAVAIVNSEKQVLAHEILSQTEHKKRGGVIPEIASRAHMEHLSGLIKSAVEKSNLNFCDLNAIAATSGPGLIGGLIVGTMMAKAIAHVAQKPFIAVNHLEAHALVIRLLHEVTFPFSVLLISGGHCQFLIAQDVGKYIKLGETLDDSLGEAFDKVAKMLGLSYPGGPLIEKLAKKGDSIRFKLPRAMIKRSGCNFSFSGIKTAVKNLVQELKMSEQDVCDVCASFQECISDILLDRVSNAIIMAESLNIKINDFVITGGVAANNFLREKLKKHTNLNIFFPPNNLCTDNAVMVGWAGIESAGINLLMLFLPLYTSQVLDRVISSESVSTLTMLTIITLSAFACSAMLETCRYLAMAKIGDWIDKTATPDLIVRSIRLTSVQSSTSSGEAIRDLGVIKNFITGNGIFSLFDTPWSLIYLVVIFMIHTSTGFIAIAGIIILVSMAIWNELATKRILQETNEETIRNINAIDVATRNAEVVEAMGMSEFIVSDWCKRNDQNRAMQIKAQNRSNVITGITKFLRSTLQISVIGTGALLAITAHKTAGSIIAASILMGRVLAPFDAAVHTWKFLNQARMSYGRLQRLILTSPKREQTMALPEPEGKLEFDRVFFTPYGSNKPTVKGISFIIEPGDVVGVIGASASGKSTIAKLTVGVWKPISGVVRLDGADVYTWNRENFGNYVGYLPQDIELFNTSVKANIARMRLDPNPEEIIKAAKIAGIHELILSLPNGYDTTIGGPGGVTLSGGQKQLLGLARAFYGNTKLLVLDEPNANLDSNGEACLINAINVARKQNTTTVIITHKLPLLSVVDKVILMSDGVIYAMGPKDEILSKLVAPSSSTTKDERSSANEISNITKKILHKDPNNWKIIVAATKTGGYRQVVLKENKMIFTRLVPFTNDNLPGIIAGGIYQEVQDTIRSLTKFGFEKNNPIDLCIIVSEDIKASLSVINFSENSVNILTPYELGKLLGAELAISEKDNFCDTIILFHSFKNKLAAIFNTKETKEFYLFNYLYLNSPQIFLYFALVLVVINALCLLNLYSNFSVANNLSAKQSTLNNQLTKLSQSYNVKKIDEIYDFININNILSKIEYSPLTQVKYVEKLKVPGIELRSFEWNYNEAKGYITTTLRFNFQSGKNISYQYEKLRKNLNDNFRTYDINISNLPAAKGQNLSIDVEIGEAICEDIIESIEICKEYSCRQYIGNEDFIEHKILGLNSGNLCVYIEKQGDDEMVCHHSQYGMMIEKRYFESILKVGNQEIDDFIDIANLRAKECFFINNQKLSYTDRDDIIREAVESDFDVLSQYSNVKSIFFDEEPVNRMVNEMEKFNLRSSRAAKEEVSDNFNCKSIIMSGGTINKVILVGNLGKDPEIRTTQNGKEMASFSIATSESWTDKLSGMRSEKTEWHNIVIFSEGLVKIVKDFARKGSKVYVEGSLRTRKWTDQNGSERYTTEVVLYNFNSALTLLDSRPNSDYKPNYSSLQRLLTIQAEAENGVVLLGSTGESLSLIDSEKRTLVEFVCELKLNTKIVIGVPGVNLYQTLEWLDFCKGMPIHGYLMTTPIYAKPGIMGQTLWFEKLLEKAHVPAMFYNIPSRAGVSLHAETVHNLSSHEKFWAIKDSSGTVDTLAQYKKVAPNIEVFCGDDNMISDMAAYGVAGLVSVASNVWPHAAHEYVKQCLLSFQHVTRKKTTPQMTGNDMKSSTDIWQQACKALFIASNPIPTKALLHDIGLIEHQTVRLPLSTEDLPSVEILRQANKMILGWKELTND</sequence>
<comment type="function">
    <text evidence="1">Catalyzes the final step in the metabolic pathway of hydroxyproline.</text>
</comment>
<comment type="pathway">
    <text evidence="5">Amino-acid biosynthesis; L-lysine biosynthesis via DAP pathway; (S)-tetrahydrodipicolinate from L-aspartate: step 3/4.</text>
</comment>
<keyword evidence="24" id="KW-0220">Diaminopimelate biosynthesis</keyword>
<dbReference type="InterPro" id="IPR003688">
    <property type="entry name" value="TraG/VirD4"/>
</dbReference>
<dbReference type="GO" id="GO:0140359">
    <property type="term" value="F:ABC-type transporter activity"/>
    <property type="evidence" value="ECO:0007669"/>
    <property type="project" value="InterPro"/>
</dbReference>
<dbReference type="EC" id="4.3.3.7" evidence="10"/>